<feature type="binding site" description="distal binding residue" evidence="5">
    <location>
        <position position="100"/>
    </location>
    <ligand>
        <name>heme</name>
        <dbReference type="ChEBI" id="CHEBI:30413"/>
    </ligand>
    <ligandPart>
        <name>Fe</name>
        <dbReference type="ChEBI" id="CHEBI:18248"/>
    </ligandPart>
</feature>
<dbReference type="InterPro" id="IPR009050">
    <property type="entry name" value="Globin-like_sf"/>
</dbReference>
<keyword evidence="4 5" id="KW-0408">Iron</keyword>
<name>A0A318SI72_9BURK</name>
<dbReference type="CDD" id="cd00454">
    <property type="entry name" value="TrHb1_N"/>
    <property type="match status" value="1"/>
</dbReference>
<dbReference type="GO" id="GO:0019825">
    <property type="term" value="F:oxygen binding"/>
    <property type="evidence" value="ECO:0007669"/>
    <property type="project" value="InterPro"/>
</dbReference>
<comment type="caution">
    <text evidence="7">The sequence shown here is derived from an EMBL/GenBank/DDBJ whole genome shotgun (WGS) entry which is preliminary data.</text>
</comment>
<dbReference type="InterPro" id="IPR012292">
    <property type="entry name" value="Globin/Proto"/>
</dbReference>
<dbReference type="GO" id="GO:0046872">
    <property type="term" value="F:metal ion binding"/>
    <property type="evidence" value="ECO:0007669"/>
    <property type="project" value="UniProtKB-KW"/>
</dbReference>
<evidence type="ECO:0000256" key="4">
    <source>
        <dbReference type="ARBA" id="ARBA00023004"/>
    </source>
</evidence>
<proteinExistence type="predicted"/>
<evidence type="ECO:0000256" key="5">
    <source>
        <dbReference type="PIRSR" id="PIRSR601486-1"/>
    </source>
</evidence>
<gene>
    <name evidence="7" type="ORF">DFQ15_12227</name>
</gene>
<accession>A0A318SI72</accession>
<protein>
    <submittedName>
        <fullName evidence="7">Hemoglobin</fullName>
    </submittedName>
</protein>
<feature type="chain" id="PRO_5016394435" evidence="6">
    <location>
        <begin position="31"/>
        <end position="148"/>
    </location>
</feature>
<dbReference type="AlphaFoldDB" id="A0A318SI72"/>
<keyword evidence="2 5" id="KW-0349">Heme</keyword>
<reference evidence="7 8" key="1">
    <citation type="submission" date="2018-06" db="EMBL/GenBank/DDBJ databases">
        <title>Genomic Encyclopedia of Type Strains, Phase III (KMG-III): the genomes of soil and plant-associated and newly described type strains.</title>
        <authorList>
            <person name="Whitman W."/>
        </authorList>
    </citation>
    <scope>NUCLEOTIDE SEQUENCE [LARGE SCALE GENOMIC DNA]</scope>
    <source>
        <strain evidence="7 8">CECT 7646</strain>
    </source>
</reference>
<keyword evidence="8" id="KW-1185">Reference proteome</keyword>
<evidence type="ECO:0000256" key="3">
    <source>
        <dbReference type="ARBA" id="ARBA00022723"/>
    </source>
</evidence>
<dbReference type="OrthoDB" id="9795814at2"/>
<dbReference type="SUPFAM" id="SSF46458">
    <property type="entry name" value="Globin-like"/>
    <property type="match status" value="1"/>
</dbReference>
<dbReference type="Gene3D" id="1.10.490.10">
    <property type="entry name" value="Globins"/>
    <property type="match status" value="1"/>
</dbReference>
<sequence length="148" mass="15830">MTHCIPILRRGLAALSLGLAALAAAPAVRADTALYEAFGGEAGLARIADDFLANVTSDPRTQPYFAKASRKRLRAKLAEHFCVEIGGPCTYTGSSMASVHKNLQIDRAAFNAVVENLQDAMDKNGVGFAAQNALLARLAPLYRQIETR</sequence>
<evidence type="ECO:0000313" key="7">
    <source>
        <dbReference type="EMBL" id="PYE74945.1"/>
    </source>
</evidence>
<keyword evidence="3 5" id="KW-0479">Metal-binding</keyword>
<evidence type="ECO:0000256" key="2">
    <source>
        <dbReference type="ARBA" id="ARBA00022617"/>
    </source>
</evidence>
<evidence type="ECO:0000256" key="6">
    <source>
        <dbReference type="SAM" id="SignalP"/>
    </source>
</evidence>
<keyword evidence="6" id="KW-0732">Signal</keyword>
<feature type="signal peptide" evidence="6">
    <location>
        <begin position="1"/>
        <end position="30"/>
    </location>
</feature>
<dbReference type="Proteomes" id="UP000247540">
    <property type="component" value="Unassembled WGS sequence"/>
</dbReference>
<dbReference type="RefSeq" id="WP_110466474.1">
    <property type="nucleotide sequence ID" value="NZ_JAMOFZ010000021.1"/>
</dbReference>
<dbReference type="GO" id="GO:0020037">
    <property type="term" value="F:heme binding"/>
    <property type="evidence" value="ECO:0007669"/>
    <property type="project" value="InterPro"/>
</dbReference>
<dbReference type="InterPro" id="IPR001486">
    <property type="entry name" value="Hemoglobin_trunc"/>
</dbReference>
<organism evidence="7 8">
    <name type="scientific">Xylophilus ampelinus</name>
    <dbReference type="NCBI Taxonomy" id="54067"/>
    <lineage>
        <taxon>Bacteria</taxon>
        <taxon>Pseudomonadati</taxon>
        <taxon>Pseudomonadota</taxon>
        <taxon>Betaproteobacteria</taxon>
        <taxon>Burkholderiales</taxon>
        <taxon>Xylophilus</taxon>
    </lineage>
</organism>
<keyword evidence="1" id="KW-0813">Transport</keyword>
<evidence type="ECO:0000313" key="8">
    <source>
        <dbReference type="Proteomes" id="UP000247540"/>
    </source>
</evidence>
<dbReference type="EMBL" id="QJTC01000022">
    <property type="protein sequence ID" value="PYE74945.1"/>
    <property type="molecule type" value="Genomic_DNA"/>
</dbReference>
<dbReference type="Pfam" id="PF01152">
    <property type="entry name" value="Bac_globin"/>
    <property type="match status" value="1"/>
</dbReference>
<evidence type="ECO:0000256" key="1">
    <source>
        <dbReference type="ARBA" id="ARBA00022448"/>
    </source>
</evidence>